<sequence>MVANVSSHFSVKAVRSLVIYHLVLAADSLVSRERPRSISFLHMKQIPAQTPLYISYGPPQFSTFDNATSACKACIEFFPAKEDGKRFHSRMYHAPNGGIWEHSCRAGLCDFVDPQTGPVGGIVGHGVGPGGKPDGRTCATLDPVQWYSNCEDVILAATYTPLDVTRYCTYREQIFIPPPLNTASYFAGNPKAWARVGGSNEQCLMTIEKQGSALFDSMTFCDTDMEALSGCCESVFGALNCLGETASARGIGDQTSIFASMSVEAMQMVTVFQKYCVPLCEGNKEEFCTKYPGADVCVK</sequence>
<dbReference type="AlphaFoldDB" id="A3E3Z2"/>
<dbReference type="EMBL" id="DQ867070">
    <property type="protein sequence ID" value="ABI14399.1"/>
    <property type="molecule type" value="mRNA"/>
</dbReference>
<organism evidence="1">
    <name type="scientific">Karlodinium veneficum</name>
    <name type="common">Dinoflagellate</name>
    <name type="synonym">Karlodinium micrum</name>
    <dbReference type="NCBI Taxonomy" id="407301"/>
    <lineage>
        <taxon>Eukaryota</taxon>
        <taxon>Sar</taxon>
        <taxon>Alveolata</taxon>
        <taxon>Dinophyceae</taxon>
        <taxon>Gymnodiniales</taxon>
        <taxon>Kareniaceae</taxon>
        <taxon>Karlodinium</taxon>
    </lineage>
</organism>
<name>A3E3Z2_KARVE</name>
<protein>
    <submittedName>
        <fullName evidence="1">Uncharacterized protein</fullName>
    </submittedName>
</protein>
<reference evidence="1" key="1">
    <citation type="journal article" date="2007" name="Proc. Natl. Acad. Sci. U.S.A.">
        <title>Spliced leader RNA trans-splicing in dinoflagellates.</title>
        <authorList>
            <person name="Zhang H."/>
            <person name="Hou Y."/>
            <person name="Miranda L."/>
            <person name="Campbell D.A."/>
            <person name="Sturm N.R."/>
            <person name="Gaasterland T."/>
            <person name="Lin S."/>
        </authorList>
    </citation>
    <scope>NUCLEOTIDE SEQUENCE</scope>
</reference>
<feature type="non-terminal residue" evidence="1">
    <location>
        <position position="299"/>
    </location>
</feature>
<evidence type="ECO:0000313" key="1">
    <source>
        <dbReference type="EMBL" id="ABI14399.1"/>
    </source>
</evidence>
<accession>A3E3Z2</accession>
<proteinExistence type="evidence at transcript level"/>